<dbReference type="InterPro" id="IPR049492">
    <property type="entry name" value="BD-FAE-like_dom"/>
</dbReference>
<dbReference type="SUPFAM" id="SSF53474">
    <property type="entry name" value="alpha/beta-Hydrolases"/>
    <property type="match status" value="1"/>
</dbReference>
<dbReference type="EMBL" id="CP080507">
    <property type="protein sequence ID" value="QYM79978.1"/>
    <property type="molecule type" value="Genomic_DNA"/>
</dbReference>
<keyword evidence="1 4" id="KW-0378">Hydrolase</keyword>
<keyword evidence="2" id="KW-0732">Signal</keyword>
<feature type="signal peptide" evidence="2">
    <location>
        <begin position="1"/>
        <end position="19"/>
    </location>
</feature>
<feature type="domain" description="BD-FAE-like" evidence="3">
    <location>
        <begin position="57"/>
        <end position="254"/>
    </location>
</feature>
<keyword evidence="5" id="KW-1185">Reference proteome</keyword>
<dbReference type="AlphaFoldDB" id="A0A8F9TXC2"/>
<reference evidence="4" key="1">
    <citation type="submission" date="2021-08" db="EMBL/GenBank/DDBJ databases">
        <title>Genome of a novel bacterium of the phylum Verrucomicrobia, Oleiharenicola sp. KSB-15.</title>
        <authorList>
            <person name="Chung J.-H."/>
            <person name="Ahn J.-H."/>
            <person name="Yoon Y."/>
            <person name="Kim D.-Y."/>
            <person name="An S.-H."/>
            <person name="Park I."/>
            <person name="Yeon J."/>
        </authorList>
    </citation>
    <scope>NUCLEOTIDE SEQUENCE</scope>
    <source>
        <strain evidence="4">KSB-15</strain>
    </source>
</reference>
<evidence type="ECO:0000313" key="4">
    <source>
        <dbReference type="EMBL" id="QYM79978.1"/>
    </source>
</evidence>
<dbReference type="Gene3D" id="3.40.50.1820">
    <property type="entry name" value="alpha/beta hydrolase"/>
    <property type="match status" value="1"/>
</dbReference>
<dbReference type="Proteomes" id="UP000825051">
    <property type="component" value="Chromosome"/>
</dbReference>
<protein>
    <submittedName>
        <fullName evidence="4">Alpha/beta hydrolase</fullName>
    </submittedName>
</protein>
<sequence>MKFTLLLLSMLASTFSAYAAAPDVIPIWPEGVPGAQANGGKEYEKDGRIYNVQDPTLTVYLPAADKANGSAVIICPGGGYTRLAIGHEGGDIAEWLRSLGMTTFVLKYRLREYGQPAPLQDILRAVRLVRSRAAEFHVAADRIGVFGGSAGGHVAASAGTLYDLPAGRTGAALDKVSGRPDFLILAYPVITMKEPSAHAGSRHNLLGEHPSAELIAQWSVEDHVTKDTPPTFLMHTEEDKTVPIENSIMFYEALRHAGVPAEMHLYEKGPHGAGIRPGYGTTSDWPKQAEAWLRARGLLPTVAPKTDGAAH</sequence>
<evidence type="ECO:0000259" key="3">
    <source>
        <dbReference type="Pfam" id="PF20434"/>
    </source>
</evidence>
<feature type="chain" id="PRO_5034083293" evidence="2">
    <location>
        <begin position="20"/>
        <end position="311"/>
    </location>
</feature>
<dbReference type="Pfam" id="PF20434">
    <property type="entry name" value="BD-FAE"/>
    <property type="match status" value="1"/>
</dbReference>
<evidence type="ECO:0000256" key="1">
    <source>
        <dbReference type="ARBA" id="ARBA00022801"/>
    </source>
</evidence>
<evidence type="ECO:0000313" key="5">
    <source>
        <dbReference type="Proteomes" id="UP000825051"/>
    </source>
</evidence>
<proteinExistence type="predicted"/>
<dbReference type="KEGG" id="ole:K0B96_05005"/>
<dbReference type="InterPro" id="IPR050300">
    <property type="entry name" value="GDXG_lipolytic_enzyme"/>
</dbReference>
<name>A0A8F9TXC2_9BACT</name>
<dbReference type="RefSeq" id="WP_220164498.1">
    <property type="nucleotide sequence ID" value="NZ_CP080507.1"/>
</dbReference>
<dbReference type="PANTHER" id="PTHR48081:SF6">
    <property type="entry name" value="PEPTIDASE S9 PROLYL OLIGOPEPTIDASE CATALYTIC DOMAIN-CONTAINING PROTEIN"/>
    <property type="match status" value="1"/>
</dbReference>
<organism evidence="4 5">
    <name type="scientific">Horticoccus luteus</name>
    <dbReference type="NCBI Taxonomy" id="2862869"/>
    <lineage>
        <taxon>Bacteria</taxon>
        <taxon>Pseudomonadati</taxon>
        <taxon>Verrucomicrobiota</taxon>
        <taxon>Opitutia</taxon>
        <taxon>Opitutales</taxon>
        <taxon>Opitutaceae</taxon>
        <taxon>Horticoccus</taxon>
    </lineage>
</organism>
<evidence type="ECO:0000256" key="2">
    <source>
        <dbReference type="SAM" id="SignalP"/>
    </source>
</evidence>
<dbReference type="GO" id="GO:0016787">
    <property type="term" value="F:hydrolase activity"/>
    <property type="evidence" value="ECO:0007669"/>
    <property type="project" value="UniProtKB-KW"/>
</dbReference>
<dbReference type="InterPro" id="IPR029058">
    <property type="entry name" value="AB_hydrolase_fold"/>
</dbReference>
<gene>
    <name evidence="4" type="ORF">K0B96_05005</name>
</gene>
<dbReference type="PANTHER" id="PTHR48081">
    <property type="entry name" value="AB HYDROLASE SUPERFAMILY PROTEIN C4A8.06C"/>
    <property type="match status" value="1"/>
</dbReference>
<accession>A0A8F9TXC2</accession>